<evidence type="ECO:0000256" key="1">
    <source>
        <dbReference type="SAM" id="MobiDB-lite"/>
    </source>
</evidence>
<evidence type="ECO:0000313" key="3">
    <source>
        <dbReference type="Proteomes" id="UP000026961"/>
    </source>
</evidence>
<keyword evidence="3" id="KW-1185">Reference proteome</keyword>
<protein>
    <submittedName>
        <fullName evidence="2">Uncharacterized protein</fullName>
    </submittedName>
</protein>
<feature type="compositionally biased region" description="Basic and acidic residues" evidence="1">
    <location>
        <begin position="101"/>
        <end position="114"/>
    </location>
</feature>
<dbReference type="AlphaFoldDB" id="A0A0E0B2Q5"/>
<evidence type="ECO:0000313" key="2">
    <source>
        <dbReference type="EnsemblPlants" id="OGLUM09G09920.1"/>
    </source>
</evidence>
<dbReference type="EnsemblPlants" id="OGLUM09G09920.1">
    <property type="protein sequence ID" value="OGLUM09G09920.1"/>
    <property type="gene ID" value="OGLUM09G09920"/>
</dbReference>
<reference evidence="2" key="2">
    <citation type="submission" date="2018-05" db="EMBL/GenBank/DDBJ databases">
        <title>OgluRS3 (Oryza glumaepatula Reference Sequence Version 3).</title>
        <authorList>
            <person name="Zhang J."/>
            <person name="Kudrna D."/>
            <person name="Lee S."/>
            <person name="Talag J."/>
            <person name="Welchert J."/>
            <person name="Wing R.A."/>
        </authorList>
    </citation>
    <scope>NUCLEOTIDE SEQUENCE [LARGE SCALE GENOMIC DNA]</scope>
</reference>
<accession>A0A0E0B2Q5</accession>
<feature type="region of interest" description="Disordered" evidence="1">
    <location>
        <begin position="94"/>
        <end position="114"/>
    </location>
</feature>
<name>A0A0E0B2Q5_9ORYZ</name>
<reference evidence="2" key="1">
    <citation type="submission" date="2015-04" db="UniProtKB">
        <authorList>
            <consortium name="EnsemblPlants"/>
        </authorList>
    </citation>
    <scope>IDENTIFICATION</scope>
</reference>
<dbReference type="Proteomes" id="UP000026961">
    <property type="component" value="Chromosome 9"/>
</dbReference>
<organism evidence="2">
    <name type="scientific">Oryza glumipatula</name>
    <dbReference type="NCBI Taxonomy" id="40148"/>
    <lineage>
        <taxon>Eukaryota</taxon>
        <taxon>Viridiplantae</taxon>
        <taxon>Streptophyta</taxon>
        <taxon>Embryophyta</taxon>
        <taxon>Tracheophyta</taxon>
        <taxon>Spermatophyta</taxon>
        <taxon>Magnoliopsida</taxon>
        <taxon>Liliopsida</taxon>
        <taxon>Poales</taxon>
        <taxon>Poaceae</taxon>
        <taxon>BOP clade</taxon>
        <taxon>Oryzoideae</taxon>
        <taxon>Oryzeae</taxon>
        <taxon>Oryzinae</taxon>
        <taxon>Oryza</taxon>
    </lineage>
</organism>
<dbReference type="Gramene" id="OGLUM09G09920.1">
    <property type="protein sequence ID" value="OGLUM09G09920.1"/>
    <property type="gene ID" value="OGLUM09G09920"/>
</dbReference>
<proteinExistence type="predicted"/>
<sequence>MGCIGEVTAGGAPRAAANDAMVETRLGMETHMPPRFLHHDLQRRLPCDGALHTTADDAMVETRSRTETCIASSSPPPSQPTTPRRVLELAPYVLSSMSPSDARELPELKNKGRH</sequence>
<dbReference type="HOGENOM" id="CLU_2125168_0_0_1"/>